<evidence type="ECO:0000313" key="1">
    <source>
        <dbReference type="EMBL" id="KAI3723219.1"/>
    </source>
</evidence>
<sequence>MLSPFAKKVSIDFCRLPLSRLYCDNLEWKSVIGKHEIDVGHLRFRLSLTLRAGDDFPFIHMTEALYYLNLMG</sequence>
<accession>A0ACB9BMT3</accession>
<keyword evidence="2" id="KW-1185">Reference proteome</keyword>
<gene>
    <name evidence="1" type="ORF">L2E82_34660</name>
</gene>
<organism evidence="1 2">
    <name type="scientific">Cichorium intybus</name>
    <name type="common">Chicory</name>
    <dbReference type="NCBI Taxonomy" id="13427"/>
    <lineage>
        <taxon>Eukaryota</taxon>
        <taxon>Viridiplantae</taxon>
        <taxon>Streptophyta</taxon>
        <taxon>Embryophyta</taxon>
        <taxon>Tracheophyta</taxon>
        <taxon>Spermatophyta</taxon>
        <taxon>Magnoliopsida</taxon>
        <taxon>eudicotyledons</taxon>
        <taxon>Gunneridae</taxon>
        <taxon>Pentapetalae</taxon>
        <taxon>asterids</taxon>
        <taxon>campanulids</taxon>
        <taxon>Asterales</taxon>
        <taxon>Asteraceae</taxon>
        <taxon>Cichorioideae</taxon>
        <taxon>Cichorieae</taxon>
        <taxon>Cichoriinae</taxon>
        <taxon>Cichorium</taxon>
    </lineage>
</organism>
<dbReference type="Proteomes" id="UP001055811">
    <property type="component" value="Linkage Group LG06"/>
</dbReference>
<dbReference type="EMBL" id="CM042014">
    <property type="protein sequence ID" value="KAI3723219.1"/>
    <property type="molecule type" value="Genomic_DNA"/>
</dbReference>
<reference evidence="2" key="1">
    <citation type="journal article" date="2022" name="Mol. Ecol. Resour.">
        <title>The genomes of chicory, endive, great burdock and yacon provide insights into Asteraceae palaeo-polyploidization history and plant inulin production.</title>
        <authorList>
            <person name="Fan W."/>
            <person name="Wang S."/>
            <person name="Wang H."/>
            <person name="Wang A."/>
            <person name="Jiang F."/>
            <person name="Liu H."/>
            <person name="Zhao H."/>
            <person name="Xu D."/>
            <person name="Zhang Y."/>
        </authorList>
    </citation>
    <scope>NUCLEOTIDE SEQUENCE [LARGE SCALE GENOMIC DNA]</scope>
    <source>
        <strain evidence="2">cv. Punajuju</strain>
    </source>
</reference>
<reference evidence="1 2" key="2">
    <citation type="journal article" date="2022" name="Mol. Ecol. Resour.">
        <title>The genomes of chicory, endive, great burdock and yacon provide insights into Asteraceae paleo-polyploidization history and plant inulin production.</title>
        <authorList>
            <person name="Fan W."/>
            <person name="Wang S."/>
            <person name="Wang H."/>
            <person name="Wang A."/>
            <person name="Jiang F."/>
            <person name="Liu H."/>
            <person name="Zhao H."/>
            <person name="Xu D."/>
            <person name="Zhang Y."/>
        </authorList>
    </citation>
    <scope>NUCLEOTIDE SEQUENCE [LARGE SCALE GENOMIC DNA]</scope>
    <source>
        <strain evidence="2">cv. Punajuju</strain>
        <tissue evidence="1">Leaves</tissue>
    </source>
</reference>
<name>A0ACB9BMT3_CICIN</name>
<protein>
    <submittedName>
        <fullName evidence="1">Uncharacterized protein</fullName>
    </submittedName>
</protein>
<proteinExistence type="predicted"/>
<evidence type="ECO:0000313" key="2">
    <source>
        <dbReference type="Proteomes" id="UP001055811"/>
    </source>
</evidence>
<comment type="caution">
    <text evidence="1">The sequence shown here is derived from an EMBL/GenBank/DDBJ whole genome shotgun (WGS) entry which is preliminary data.</text>
</comment>